<dbReference type="EMBL" id="CP104013">
    <property type="protein sequence ID" value="UYP44271.1"/>
    <property type="molecule type" value="Genomic_DNA"/>
</dbReference>
<dbReference type="InterPro" id="IPR006689">
    <property type="entry name" value="Small_GTPase_ARF/SAR"/>
</dbReference>
<name>A0ABY6HLI9_9ARCH</name>
<gene>
    <name evidence="3" type="ORF">NEF87_000556</name>
</gene>
<dbReference type="InterPro" id="IPR027417">
    <property type="entry name" value="P-loop_NTPase"/>
</dbReference>
<proteinExistence type="predicted"/>
<dbReference type="Gene3D" id="3.40.50.300">
    <property type="entry name" value="P-loop containing nucleotide triphosphate hydrolases"/>
    <property type="match status" value="1"/>
</dbReference>
<dbReference type="Proteomes" id="UP001208689">
    <property type="component" value="Chromosome"/>
</dbReference>
<evidence type="ECO:0008006" key="5">
    <source>
        <dbReference type="Google" id="ProtNLM"/>
    </source>
</evidence>
<keyword evidence="4" id="KW-1185">Reference proteome</keyword>
<dbReference type="SMART" id="SM00177">
    <property type="entry name" value="ARF"/>
    <property type="match status" value="1"/>
</dbReference>
<accession>A0ABY6HLI9</accession>
<dbReference type="Pfam" id="PF00025">
    <property type="entry name" value="Arf"/>
    <property type="match status" value="1"/>
</dbReference>
<keyword evidence="2" id="KW-0342">GTP-binding</keyword>
<organism evidence="3 4">
    <name type="scientific">Candidatus Lokiarchaeum ossiferum</name>
    <dbReference type="NCBI Taxonomy" id="2951803"/>
    <lineage>
        <taxon>Archaea</taxon>
        <taxon>Promethearchaeati</taxon>
        <taxon>Promethearchaeota</taxon>
        <taxon>Promethearchaeia</taxon>
        <taxon>Promethearchaeales</taxon>
        <taxon>Promethearchaeaceae</taxon>
        <taxon>Candidatus Lokiarchaeum</taxon>
    </lineage>
</organism>
<dbReference type="PANTHER" id="PTHR11711">
    <property type="entry name" value="ADP RIBOSYLATION FACTOR-RELATED"/>
    <property type="match status" value="1"/>
</dbReference>
<dbReference type="SUPFAM" id="SSF52540">
    <property type="entry name" value="P-loop containing nucleoside triphosphate hydrolases"/>
    <property type="match status" value="1"/>
</dbReference>
<evidence type="ECO:0000313" key="4">
    <source>
        <dbReference type="Proteomes" id="UP001208689"/>
    </source>
</evidence>
<keyword evidence="1" id="KW-0547">Nucleotide-binding</keyword>
<sequence>MQIITTIYETKLIIADSLPESEITDKKKALITTLFKKNLDEVKAKRLLIKEERNSLNYLFLLPAPQSQEEIIVMLSIFLDEHENTLVFQPIIMKYVEKIIATPEIYSGVYFTQNNDNVYYKECAHRLHTLLEHCHDEILKKEKKSQVGLANIIFFGIQAVGKTSIIKHLINGQFIQTRPTLAPQILKLYFEQVDFRVFDVGGQKNLRKLWTTKLQRPQAIIYVLDCSHDIEALNDSVFEFNRIMKHYFIEHIDADKLRKIPVLILANKKDINPDLTIENIINDYNISAYDINYRVNLCSALTGDGLIESFQWLTKTIKISK</sequence>
<reference evidence="3" key="1">
    <citation type="submission" date="2022-09" db="EMBL/GenBank/DDBJ databases">
        <title>Actin cytoskeleton and complex cell architecture in an #Asgard archaeon.</title>
        <authorList>
            <person name="Ponce Toledo R.I."/>
            <person name="Schleper C."/>
            <person name="Rodrigues Oliveira T."/>
            <person name="Wollweber F."/>
            <person name="Xu J."/>
            <person name="Rittmann S."/>
            <person name="Klingl A."/>
            <person name="Pilhofer M."/>
        </authorList>
    </citation>
    <scope>NUCLEOTIDE SEQUENCE</scope>
    <source>
        <strain evidence="3">B-35</strain>
    </source>
</reference>
<dbReference type="InterPro" id="IPR024156">
    <property type="entry name" value="Small_GTPase_ARF"/>
</dbReference>
<dbReference type="PROSITE" id="PS51417">
    <property type="entry name" value="ARF"/>
    <property type="match status" value="1"/>
</dbReference>
<protein>
    <recommendedName>
        <fullName evidence="5">GTP-binding protein</fullName>
    </recommendedName>
</protein>
<dbReference type="SMART" id="SM00178">
    <property type="entry name" value="SAR"/>
    <property type="match status" value="1"/>
</dbReference>
<dbReference type="PRINTS" id="PR00328">
    <property type="entry name" value="SAR1GTPBP"/>
</dbReference>
<evidence type="ECO:0000313" key="3">
    <source>
        <dbReference type="EMBL" id="UYP44271.1"/>
    </source>
</evidence>
<evidence type="ECO:0000256" key="1">
    <source>
        <dbReference type="ARBA" id="ARBA00022741"/>
    </source>
</evidence>
<evidence type="ECO:0000256" key="2">
    <source>
        <dbReference type="ARBA" id="ARBA00023134"/>
    </source>
</evidence>